<dbReference type="Gene3D" id="1.20.1290.10">
    <property type="entry name" value="AhpD-like"/>
    <property type="match status" value="1"/>
</dbReference>
<dbReference type="PANTHER" id="PTHR33930:SF2">
    <property type="entry name" value="BLR3452 PROTEIN"/>
    <property type="match status" value="1"/>
</dbReference>
<dbReference type="EMBL" id="JAPTGB010000021">
    <property type="protein sequence ID" value="MCZ0861357.1"/>
    <property type="molecule type" value="Genomic_DNA"/>
</dbReference>
<name>A0ABT4IJD1_9EURY</name>
<dbReference type="Proteomes" id="UP001141422">
    <property type="component" value="Unassembled WGS sequence"/>
</dbReference>
<evidence type="ECO:0000313" key="3">
    <source>
        <dbReference type="Proteomes" id="UP001141422"/>
    </source>
</evidence>
<comment type="caution">
    <text evidence="2">The sequence shown here is derived from an EMBL/GenBank/DDBJ whole genome shotgun (WGS) entry which is preliminary data.</text>
</comment>
<dbReference type="InterPro" id="IPR029032">
    <property type="entry name" value="AhpD-like"/>
</dbReference>
<dbReference type="PANTHER" id="PTHR33930">
    <property type="entry name" value="ALKYL HYDROPEROXIDE REDUCTASE AHPD"/>
    <property type="match status" value="1"/>
</dbReference>
<proteinExistence type="predicted"/>
<dbReference type="RefSeq" id="WP_268925546.1">
    <property type="nucleotide sequence ID" value="NZ_JAPTGB010000021.1"/>
</dbReference>
<protein>
    <submittedName>
        <fullName evidence="2">Carboxymuconolactone decarboxylase family protein</fullName>
    </submittedName>
</protein>
<organism evidence="2 3">
    <name type="scientific">Methanocorpusculum petauri</name>
    <dbReference type="NCBI Taxonomy" id="3002863"/>
    <lineage>
        <taxon>Archaea</taxon>
        <taxon>Methanobacteriati</taxon>
        <taxon>Methanobacteriota</taxon>
        <taxon>Stenosarchaea group</taxon>
        <taxon>Methanomicrobia</taxon>
        <taxon>Methanomicrobiales</taxon>
        <taxon>Methanocorpusculaceae</taxon>
        <taxon>Methanocorpusculum</taxon>
    </lineage>
</organism>
<accession>A0ABT4IJD1</accession>
<reference evidence="2" key="1">
    <citation type="submission" date="2022-12" db="EMBL/GenBank/DDBJ databases">
        <title>Isolation and characterisation of novel Methanocorpusculum spp. from native Australian herbivores indicates the genus is ancestrally host-associated.</title>
        <authorList>
            <person name="Volmer J.G."/>
            <person name="Soo R.M."/>
            <person name="Evans P.N."/>
            <person name="Hoedt E.C."/>
            <person name="Astorga Alsina A.L."/>
            <person name="Woodcroft B.J."/>
            <person name="Tyson G.W."/>
            <person name="Hugenholtz P."/>
            <person name="Morrison M."/>
        </authorList>
    </citation>
    <scope>NUCLEOTIDE SEQUENCE</scope>
    <source>
        <strain evidence="2">MG</strain>
    </source>
</reference>
<sequence length="125" mass="13875">MTEKNHTCGCHHETGGMKELEKNIGHVPVFFRDLAESDPAMHEAVLKLDNYIWSDGALSRKQKKLMAIAIAAAMRDDHALHAQMQGAKKLGVTMEEVDEALRVAFMLAGMPSYVYGKTEAAEIFK</sequence>
<gene>
    <name evidence="2" type="ORF">O0S10_09010</name>
</gene>
<evidence type="ECO:0000259" key="1">
    <source>
        <dbReference type="Pfam" id="PF02627"/>
    </source>
</evidence>
<dbReference type="SUPFAM" id="SSF69118">
    <property type="entry name" value="AhpD-like"/>
    <property type="match status" value="1"/>
</dbReference>
<feature type="domain" description="Carboxymuconolactone decarboxylase-like" evidence="1">
    <location>
        <begin position="39"/>
        <end position="114"/>
    </location>
</feature>
<dbReference type="InterPro" id="IPR003779">
    <property type="entry name" value="CMD-like"/>
</dbReference>
<keyword evidence="3" id="KW-1185">Reference proteome</keyword>
<dbReference type="Pfam" id="PF02627">
    <property type="entry name" value="CMD"/>
    <property type="match status" value="1"/>
</dbReference>
<evidence type="ECO:0000313" key="2">
    <source>
        <dbReference type="EMBL" id="MCZ0861357.1"/>
    </source>
</evidence>